<evidence type="ECO:0000313" key="2">
    <source>
        <dbReference type="Proteomes" id="UP000823399"/>
    </source>
</evidence>
<organism evidence="1 2">
    <name type="scientific">Suillus discolor</name>
    <dbReference type="NCBI Taxonomy" id="1912936"/>
    <lineage>
        <taxon>Eukaryota</taxon>
        <taxon>Fungi</taxon>
        <taxon>Dikarya</taxon>
        <taxon>Basidiomycota</taxon>
        <taxon>Agaricomycotina</taxon>
        <taxon>Agaricomycetes</taxon>
        <taxon>Agaricomycetidae</taxon>
        <taxon>Boletales</taxon>
        <taxon>Suillineae</taxon>
        <taxon>Suillaceae</taxon>
        <taxon>Suillus</taxon>
    </lineage>
</organism>
<accession>A0A9P7F0G4</accession>
<dbReference type="OrthoDB" id="2505969at2759"/>
<comment type="caution">
    <text evidence="1">The sequence shown here is derived from an EMBL/GenBank/DDBJ whole genome shotgun (WGS) entry which is preliminary data.</text>
</comment>
<dbReference type="GeneID" id="64696248"/>
<dbReference type="Proteomes" id="UP000823399">
    <property type="component" value="Unassembled WGS sequence"/>
</dbReference>
<dbReference type="AlphaFoldDB" id="A0A9P7F0G4"/>
<dbReference type="EMBL" id="JABBWM010000054">
    <property type="protein sequence ID" value="KAG2100427.1"/>
    <property type="molecule type" value="Genomic_DNA"/>
</dbReference>
<reference evidence="1" key="1">
    <citation type="journal article" date="2020" name="New Phytol.">
        <title>Comparative genomics reveals dynamic genome evolution in host specialist ectomycorrhizal fungi.</title>
        <authorList>
            <person name="Lofgren L.A."/>
            <person name="Nguyen N.H."/>
            <person name="Vilgalys R."/>
            <person name="Ruytinx J."/>
            <person name="Liao H.L."/>
            <person name="Branco S."/>
            <person name="Kuo A."/>
            <person name="LaButti K."/>
            <person name="Lipzen A."/>
            <person name="Andreopoulos W."/>
            <person name="Pangilinan J."/>
            <person name="Riley R."/>
            <person name="Hundley H."/>
            <person name="Na H."/>
            <person name="Barry K."/>
            <person name="Grigoriev I.V."/>
            <person name="Stajich J.E."/>
            <person name="Kennedy P.G."/>
        </authorList>
    </citation>
    <scope>NUCLEOTIDE SEQUENCE</scope>
    <source>
        <strain evidence="1">FC423</strain>
    </source>
</reference>
<protein>
    <submittedName>
        <fullName evidence="1">Uncharacterized protein</fullName>
    </submittedName>
</protein>
<dbReference type="RefSeq" id="XP_041289532.1">
    <property type="nucleotide sequence ID" value="XM_041433989.1"/>
</dbReference>
<gene>
    <name evidence="1" type="ORF">F5147DRAFT_655548</name>
</gene>
<evidence type="ECO:0000313" key="1">
    <source>
        <dbReference type="EMBL" id="KAG2100427.1"/>
    </source>
</evidence>
<keyword evidence="2" id="KW-1185">Reference proteome</keyword>
<name>A0A9P7F0G4_9AGAM</name>
<sequence>MLKFSEVASYAWLGEFEMLKHSHCKILSKPWASKANREVAGKYFRIVRAREGIHRLNIEISRLQTWVDTEDAHLLEISTALTTTNTVLASEIRMRYEEHRHINNLHHIRLQAIYNLHGYCGNSVGQGNGVDKDQSAVLEELRGADLIEVNKYNEAGKRKERKEMESTRKESTWYNEMDSLVNPYPKA</sequence>
<proteinExistence type="predicted"/>